<dbReference type="PANTHER" id="PTHR33223">
    <property type="entry name" value="CCHC-TYPE DOMAIN-CONTAINING PROTEIN"/>
    <property type="match status" value="1"/>
</dbReference>
<dbReference type="PANTHER" id="PTHR33223:SF3">
    <property type="match status" value="1"/>
</dbReference>
<feature type="non-terminal residue" evidence="2">
    <location>
        <position position="1"/>
    </location>
</feature>
<comment type="caution">
    <text evidence="2">The sequence shown here is derived from an EMBL/GenBank/DDBJ whole genome shotgun (WGS) entry which is preliminary data.</text>
</comment>
<reference evidence="2" key="1">
    <citation type="submission" date="2018-05" db="EMBL/GenBank/DDBJ databases">
        <title>Draft genome of Mucuna pruriens seed.</title>
        <authorList>
            <person name="Nnadi N.E."/>
            <person name="Vos R."/>
            <person name="Hasami M.H."/>
            <person name="Devisetty U.K."/>
            <person name="Aguiy J.C."/>
        </authorList>
    </citation>
    <scope>NUCLEOTIDE SEQUENCE [LARGE SCALE GENOMIC DNA]</scope>
    <source>
        <strain evidence="2">JCA_2017</strain>
    </source>
</reference>
<dbReference type="Proteomes" id="UP000257109">
    <property type="component" value="Unassembled WGS sequence"/>
</dbReference>
<evidence type="ECO:0000313" key="2">
    <source>
        <dbReference type="EMBL" id="RDY11466.1"/>
    </source>
</evidence>
<dbReference type="InterPro" id="IPR005162">
    <property type="entry name" value="Retrotrans_gag_dom"/>
</dbReference>
<evidence type="ECO:0000313" key="3">
    <source>
        <dbReference type="Proteomes" id="UP000257109"/>
    </source>
</evidence>
<accession>A0A371I8T6</accession>
<keyword evidence="3" id="KW-1185">Reference proteome</keyword>
<dbReference type="Pfam" id="PF03732">
    <property type="entry name" value="Retrotrans_gag"/>
    <property type="match status" value="1"/>
</dbReference>
<feature type="domain" description="Retrotransposon gag" evidence="1">
    <location>
        <begin position="11"/>
        <end position="59"/>
    </location>
</feature>
<dbReference type="AlphaFoldDB" id="A0A371I8T6"/>
<sequence length="158" mass="17972">MKGMFLEKTLTIQKEICGIRQHSDETLHEYWERLNKLYATCPHHQISEQLKIQYFYEGLMMMDRNMIDVTSGGVLMDKTPTAARNFILNMASNTLEAITSRVVNKVGAIDILRLENQLTELTSLVMQLAVGQHQMSALVRVCGICTFPEHPIDACPML</sequence>
<organism evidence="2 3">
    <name type="scientific">Mucuna pruriens</name>
    <name type="common">Velvet bean</name>
    <name type="synonym">Dolichos pruriens</name>
    <dbReference type="NCBI Taxonomy" id="157652"/>
    <lineage>
        <taxon>Eukaryota</taxon>
        <taxon>Viridiplantae</taxon>
        <taxon>Streptophyta</taxon>
        <taxon>Embryophyta</taxon>
        <taxon>Tracheophyta</taxon>
        <taxon>Spermatophyta</taxon>
        <taxon>Magnoliopsida</taxon>
        <taxon>eudicotyledons</taxon>
        <taxon>Gunneridae</taxon>
        <taxon>Pentapetalae</taxon>
        <taxon>rosids</taxon>
        <taxon>fabids</taxon>
        <taxon>Fabales</taxon>
        <taxon>Fabaceae</taxon>
        <taxon>Papilionoideae</taxon>
        <taxon>50 kb inversion clade</taxon>
        <taxon>NPAAA clade</taxon>
        <taxon>indigoferoid/millettioid clade</taxon>
        <taxon>Phaseoleae</taxon>
        <taxon>Mucuna</taxon>
    </lineage>
</organism>
<protein>
    <recommendedName>
        <fullName evidence="1">Retrotransposon gag domain-containing protein</fullName>
    </recommendedName>
</protein>
<name>A0A371I8T6_MUCPR</name>
<proteinExistence type="predicted"/>
<gene>
    <name evidence="2" type="ORF">CR513_03874</name>
</gene>
<evidence type="ECO:0000259" key="1">
    <source>
        <dbReference type="Pfam" id="PF03732"/>
    </source>
</evidence>
<dbReference type="EMBL" id="QJKJ01000636">
    <property type="protein sequence ID" value="RDY11466.1"/>
    <property type="molecule type" value="Genomic_DNA"/>
</dbReference>